<dbReference type="HOGENOM" id="CLU_052967_0_0_9"/>
<dbReference type="GO" id="GO:0005524">
    <property type="term" value="F:ATP binding"/>
    <property type="evidence" value="ECO:0007669"/>
    <property type="project" value="UniProtKB-UniRule"/>
</dbReference>
<dbReference type="PANTHER" id="PTHR23132:SF14">
    <property type="entry name" value="ATP-GRASP DOMAIN-CONTAINING PROTEIN"/>
    <property type="match status" value="1"/>
</dbReference>
<dbReference type="InterPro" id="IPR048764">
    <property type="entry name" value="PylC_N"/>
</dbReference>
<dbReference type="Pfam" id="PF21360">
    <property type="entry name" value="PylC-like_N"/>
    <property type="match status" value="1"/>
</dbReference>
<keyword evidence="1" id="KW-0067">ATP-binding</keyword>
<name>B2A1E5_NATTJ</name>
<dbReference type="OrthoDB" id="9803907at2"/>
<dbReference type="Gene3D" id="3.40.50.20">
    <property type="match status" value="1"/>
</dbReference>
<accession>B2A1E5</accession>
<dbReference type="Proteomes" id="UP000001683">
    <property type="component" value="Chromosome"/>
</dbReference>
<evidence type="ECO:0000313" key="4">
    <source>
        <dbReference type="Proteomes" id="UP000001683"/>
    </source>
</evidence>
<dbReference type="InParanoid" id="B2A1E5"/>
<dbReference type="EMBL" id="CP001034">
    <property type="protein sequence ID" value="ACB86083.1"/>
    <property type="molecule type" value="Genomic_DNA"/>
</dbReference>
<dbReference type="RefSeq" id="WP_012448927.1">
    <property type="nucleotide sequence ID" value="NC_010718.1"/>
</dbReference>
<evidence type="ECO:0000256" key="1">
    <source>
        <dbReference type="PROSITE-ProRule" id="PRU00409"/>
    </source>
</evidence>
<protein>
    <recommendedName>
        <fullName evidence="2">ATP-grasp domain-containing protein</fullName>
    </recommendedName>
</protein>
<reference evidence="3 4" key="1">
    <citation type="submission" date="2008-04" db="EMBL/GenBank/DDBJ databases">
        <title>Complete sequence of chromosome of Natranaerobius thermophilus JW/NM-WN-LF.</title>
        <authorList>
            <consortium name="US DOE Joint Genome Institute"/>
            <person name="Copeland A."/>
            <person name="Lucas S."/>
            <person name="Lapidus A."/>
            <person name="Glavina del Rio T."/>
            <person name="Dalin E."/>
            <person name="Tice H."/>
            <person name="Bruce D."/>
            <person name="Goodwin L."/>
            <person name="Pitluck S."/>
            <person name="Chertkov O."/>
            <person name="Brettin T."/>
            <person name="Detter J.C."/>
            <person name="Han C."/>
            <person name="Kuske C.R."/>
            <person name="Schmutz J."/>
            <person name="Larimer F."/>
            <person name="Land M."/>
            <person name="Hauser L."/>
            <person name="Kyrpides N."/>
            <person name="Lykidis A."/>
            <person name="Mesbah N.M."/>
            <person name="Wiegel J."/>
        </authorList>
    </citation>
    <scope>NUCLEOTIDE SEQUENCE [LARGE SCALE GENOMIC DNA]</scope>
    <source>
        <strain evidence="4">ATCC BAA-1301 / DSM 18059 / JW/NM-WN-LF</strain>
    </source>
</reference>
<dbReference type="eggNOG" id="COG2232">
    <property type="taxonomic scope" value="Bacteria"/>
</dbReference>
<dbReference type="PANTHER" id="PTHR23132">
    <property type="entry name" value="D-ALANINE--D-ALANINE LIGASE"/>
    <property type="match status" value="1"/>
</dbReference>
<dbReference type="Gene3D" id="3.30.470.20">
    <property type="entry name" value="ATP-grasp fold, B domain"/>
    <property type="match status" value="1"/>
</dbReference>
<dbReference type="KEGG" id="nth:Nther_2522"/>
<evidence type="ECO:0000259" key="2">
    <source>
        <dbReference type="PROSITE" id="PS50975"/>
    </source>
</evidence>
<dbReference type="GO" id="GO:0046872">
    <property type="term" value="F:metal ion binding"/>
    <property type="evidence" value="ECO:0007669"/>
    <property type="project" value="InterPro"/>
</dbReference>
<proteinExistence type="predicted"/>
<dbReference type="InterPro" id="IPR003806">
    <property type="entry name" value="ATP-grasp_PylC-type"/>
</dbReference>
<dbReference type="InterPro" id="IPR013815">
    <property type="entry name" value="ATP_grasp_subdomain_1"/>
</dbReference>
<keyword evidence="4" id="KW-1185">Reference proteome</keyword>
<dbReference type="InterPro" id="IPR011761">
    <property type="entry name" value="ATP-grasp"/>
</dbReference>
<dbReference type="STRING" id="457570.Nther_2522"/>
<dbReference type="AlphaFoldDB" id="B2A1E5"/>
<reference evidence="3 4" key="2">
    <citation type="journal article" date="2011" name="J. Bacteriol.">
        <title>Complete genome sequence of the anaerobic, halophilic alkalithermophile Natranaerobius thermophilus JW/NM-WN-LF.</title>
        <authorList>
            <person name="Zhao B."/>
            <person name="Mesbah N.M."/>
            <person name="Dalin E."/>
            <person name="Goodwin L."/>
            <person name="Nolan M."/>
            <person name="Pitluck S."/>
            <person name="Chertkov O."/>
            <person name="Brettin T.S."/>
            <person name="Han J."/>
            <person name="Larimer F.W."/>
            <person name="Land M.L."/>
            <person name="Hauser L."/>
            <person name="Kyrpides N."/>
            <person name="Wiegel J."/>
        </authorList>
    </citation>
    <scope>NUCLEOTIDE SEQUENCE [LARGE SCALE GENOMIC DNA]</scope>
    <source>
        <strain evidence="4">ATCC BAA-1301 / DSM 18059 / JW/NM-WN-LF</strain>
    </source>
</reference>
<dbReference type="NCBIfam" id="NF009406">
    <property type="entry name" value="PRK12767.1-5"/>
    <property type="match status" value="1"/>
</dbReference>
<dbReference type="Pfam" id="PF02655">
    <property type="entry name" value="ATP-grasp_3"/>
    <property type="match status" value="1"/>
</dbReference>
<evidence type="ECO:0000313" key="3">
    <source>
        <dbReference type="EMBL" id="ACB86083.1"/>
    </source>
</evidence>
<dbReference type="GO" id="GO:0008716">
    <property type="term" value="F:D-alanine-D-alanine ligase activity"/>
    <property type="evidence" value="ECO:0007669"/>
    <property type="project" value="TreeGrafter"/>
</dbReference>
<gene>
    <name evidence="3" type="ordered locus">Nther_2522</name>
</gene>
<keyword evidence="1" id="KW-0547">Nucleotide-binding</keyword>
<dbReference type="Gene3D" id="3.30.1490.20">
    <property type="entry name" value="ATP-grasp fold, A domain"/>
    <property type="match status" value="1"/>
</dbReference>
<dbReference type="PROSITE" id="PS50975">
    <property type="entry name" value="ATP_GRASP"/>
    <property type="match status" value="1"/>
</dbReference>
<feature type="domain" description="ATP-grasp" evidence="2">
    <location>
        <begin position="108"/>
        <end position="289"/>
    </location>
</feature>
<dbReference type="SUPFAM" id="SSF56059">
    <property type="entry name" value="Glutathione synthetase ATP-binding domain-like"/>
    <property type="match status" value="1"/>
</dbReference>
<sequence>MTILLTSAGRRTQLTKYFRDNFNKVVTADCSSVAPALYETAEGYIVPRINNNNYLDILIDICKKEQLKGIISLIDPELSLLAYEKDKLKDHDILPIVSDYHVTEICFDKLEMYNFLKENSYYCANTYSNLEDFKQDYQEGKVSLPVFIKPQKGSASIGINQVNNFEDLQVLMNKREDLIIQEYLNGEEYGIDVYVDLISKGIVSIFAKKKVKMRAGETDKAVSIKDDKLFELVEDFIYKLGVIGPIDIDIFKIDGEYYISEVNPRFSGGYLLAYECGENYPLYIKNNLEGIKNHRSVGNYQEGIYMMKHDTISIKKESELIK</sequence>
<organism evidence="3 4">
    <name type="scientific">Natranaerobius thermophilus (strain ATCC BAA-1301 / DSM 18059 / JW/NM-WN-LF)</name>
    <dbReference type="NCBI Taxonomy" id="457570"/>
    <lineage>
        <taxon>Bacteria</taxon>
        <taxon>Bacillati</taxon>
        <taxon>Bacillota</taxon>
        <taxon>Clostridia</taxon>
        <taxon>Natranaerobiales</taxon>
        <taxon>Natranaerobiaceae</taxon>
        <taxon>Natranaerobius</taxon>
    </lineage>
</organism>